<dbReference type="EMBL" id="UXAW01000033">
    <property type="protein sequence ID" value="VDC20357.1"/>
    <property type="molecule type" value="Genomic_DNA"/>
</dbReference>
<evidence type="ECO:0000313" key="2">
    <source>
        <dbReference type="EMBL" id="VDC20357.1"/>
    </source>
</evidence>
<keyword evidence="3" id="KW-1185">Reference proteome</keyword>
<proteinExistence type="predicted"/>
<dbReference type="AlphaFoldDB" id="A0A3P5WWH6"/>
<accession>A0A3P5WWH6</accession>
<feature type="region of interest" description="Disordered" evidence="1">
    <location>
        <begin position="183"/>
        <end position="202"/>
    </location>
</feature>
<reference evidence="2 3" key="1">
    <citation type="submission" date="2018-11" db="EMBL/GenBank/DDBJ databases">
        <authorList>
            <person name="Criscuolo A."/>
        </authorList>
    </citation>
    <scope>NUCLEOTIDE SEQUENCE [LARGE SCALE GENOMIC DNA]</scope>
    <source>
        <strain evidence="2">ACIP111625</strain>
    </source>
</reference>
<name>A0A3P5WWH6_9RHOB</name>
<organism evidence="2 3">
    <name type="scientific">Pseudogemmobacter humi</name>
    <dbReference type="NCBI Taxonomy" id="2483812"/>
    <lineage>
        <taxon>Bacteria</taxon>
        <taxon>Pseudomonadati</taxon>
        <taxon>Pseudomonadota</taxon>
        <taxon>Alphaproteobacteria</taxon>
        <taxon>Rhodobacterales</taxon>
        <taxon>Paracoccaceae</taxon>
        <taxon>Pseudogemmobacter</taxon>
    </lineage>
</organism>
<evidence type="ECO:0000313" key="3">
    <source>
        <dbReference type="Proteomes" id="UP000277498"/>
    </source>
</evidence>
<sequence length="223" mass="26854">MGWCRPFRWLPCRYRLILRRRSPPPSWGLMIRQIPKRLRRPQSCLTRECRSSPPIPGRKRLSSATDRWAERRRLPKREHRCRRFTARIPHMQRLFHALRCPIRAMRRPKLCRMSNGSRRRLPPCRGRRLRPRCQPRATTGGWPGVRWLCGSAPGSCRCRSSSARRPIRRLFCRMRLLIRRRPDCRPGRPPASGRRSWQPRSRTPQPCLIAHRLRRLVWWLSCR</sequence>
<protein>
    <submittedName>
        <fullName evidence="2">Uncharacterized protein</fullName>
    </submittedName>
</protein>
<dbReference type="Proteomes" id="UP000277498">
    <property type="component" value="Unassembled WGS sequence"/>
</dbReference>
<evidence type="ECO:0000256" key="1">
    <source>
        <dbReference type="SAM" id="MobiDB-lite"/>
    </source>
</evidence>
<gene>
    <name evidence="2" type="ORF">XINFAN_00449</name>
</gene>